<keyword evidence="1 2" id="KW-0238">DNA-binding</keyword>
<dbReference type="HAMAP" id="MF_00984">
    <property type="entry name" value="SSB"/>
    <property type="match status" value="1"/>
</dbReference>
<dbReference type="PANTHER" id="PTHR10302">
    <property type="entry name" value="SINGLE-STRANDED DNA-BINDING PROTEIN"/>
    <property type="match status" value="1"/>
</dbReference>
<protein>
    <recommendedName>
        <fullName evidence="2 3">Single-stranded DNA-binding protein</fullName>
        <shortName evidence="2">SSB</shortName>
    </recommendedName>
</protein>
<dbReference type="RefSeq" id="WP_092085849.1">
    <property type="nucleotide sequence ID" value="NZ_FNEL01000036.1"/>
</dbReference>
<accession>A0A1G8MS42</accession>
<dbReference type="Pfam" id="PF00436">
    <property type="entry name" value="SSB"/>
    <property type="match status" value="1"/>
</dbReference>
<dbReference type="STRING" id="84521.SAMN04487994_103613"/>
<comment type="caution">
    <text evidence="2">Lacks conserved residue(s) required for the propagation of feature annotation.</text>
</comment>
<evidence type="ECO:0000256" key="1">
    <source>
        <dbReference type="ARBA" id="ARBA00023125"/>
    </source>
</evidence>
<evidence type="ECO:0000313" key="5">
    <source>
        <dbReference type="Proteomes" id="UP000235682"/>
    </source>
</evidence>
<proteinExistence type="inferred from homology"/>
<dbReference type="GO" id="GO:0006260">
    <property type="term" value="P:DNA replication"/>
    <property type="evidence" value="ECO:0007669"/>
    <property type="project" value="InterPro"/>
</dbReference>
<dbReference type="SUPFAM" id="SSF50249">
    <property type="entry name" value="Nucleic acid-binding proteins"/>
    <property type="match status" value="1"/>
</dbReference>
<dbReference type="PROSITE" id="PS50935">
    <property type="entry name" value="SSB"/>
    <property type="match status" value="1"/>
</dbReference>
<dbReference type="InterPro" id="IPR011344">
    <property type="entry name" value="ssDNA-bd"/>
</dbReference>
<evidence type="ECO:0000256" key="2">
    <source>
        <dbReference type="HAMAP-Rule" id="MF_00984"/>
    </source>
</evidence>
<gene>
    <name evidence="4" type="ORF">CJ205_04335</name>
</gene>
<evidence type="ECO:0000313" key="4">
    <source>
        <dbReference type="EMBL" id="PMC58424.1"/>
    </source>
</evidence>
<dbReference type="Gene3D" id="2.40.50.140">
    <property type="entry name" value="Nucleic acid-binding proteins"/>
    <property type="match status" value="1"/>
</dbReference>
<dbReference type="PANTHER" id="PTHR10302:SF27">
    <property type="entry name" value="SINGLE-STRANDED DNA-BINDING PROTEIN"/>
    <property type="match status" value="1"/>
</dbReference>
<organism evidence="4 5">
    <name type="scientific">Dolosicoccus paucivorans</name>
    <dbReference type="NCBI Taxonomy" id="84521"/>
    <lineage>
        <taxon>Bacteria</taxon>
        <taxon>Bacillati</taxon>
        <taxon>Bacillota</taxon>
        <taxon>Bacilli</taxon>
        <taxon>Lactobacillales</taxon>
        <taxon>Aerococcaceae</taxon>
        <taxon>Dolosicoccus</taxon>
    </lineage>
</organism>
<dbReference type="InterPro" id="IPR012340">
    <property type="entry name" value="NA-bd_OB-fold"/>
</dbReference>
<name>A0A1G8MS42_9LACT</name>
<dbReference type="AlphaFoldDB" id="A0A1G8MS42"/>
<comment type="caution">
    <text evidence="4">The sequence shown here is derived from an EMBL/GenBank/DDBJ whole genome shotgun (WGS) entry which is preliminary data.</text>
</comment>
<sequence length="137" mass="15631">MNQVNFVGRIVKEVEVKSVGASHVVNNTLAVQRPRKNKDGEHLTDFIPFVAWDGLARVLGNYCQKGQQIAISGRMQSRNYQNKDGQMVYVIECLVNDLTLLDRSYKQEEDLTEELVDGHVDIPQNMIEEVVEEIQNK</sequence>
<dbReference type="InterPro" id="IPR000424">
    <property type="entry name" value="Primosome_PriB/ssb"/>
</dbReference>
<dbReference type="GO" id="GO:0009295">
    <property type="term" value="C:nucleoid"/>
    <property type="evidence" value="ECO:0007669"/>
    <property type="project" value="TreeGrafter"/>
</dbReference>
<dbReference type="EMBL" id="PNHE01000014">
    <property type="protein sequence ID" value="PMC58424.1"/>
    <property type="molecule type" value="Genomic_DNA"/>
</dbReference>
<dbReference type="GO" id="GO:0003697">
    <property type="term" value="F:single-stranded DNA binding"/>
    <property type="evidence" value="ECO:0007669"/>
    <property type="project" value="UniProtKB-UniRule"/>
</dbReference>
<dbReference type="CDD" id="cd04496">
    <property type="entry name" value="SSB_OBF"/>
    <property type="match status" value="1"/>
</dbReference>
<dbReference type="PIRSF" id="PIRSF002070">
    <property type="entry name" value="SSB"/>
    <property type="match status" value="1"/>
</dbReference>
<comment type="subunit">
    <text evidence="2">Homotetramer.</text>
</comment>
<dbReference type="OrthoDB" id="9809878at2"/>
<dbReference type="Proteomes" id="UP000235682">
    <property type="component" value="Unassembled WGS sequence"/>
</dbReference>
<reference evidence="4 5" key="1">
    <citation type="submission" date="2017-09" db="EMBL/GenBank/DDBJ databases">
        <title>Bacterial strain isolated from the female urinary microbiota.</title>
        <authorList>
            <person name="Thomas-White K."/>
            <person name="Kumar N."/>
            <person name="Forster S."/>
            <person name="Putonti C."/>
            <person name="Lawley T."/>
            <person name="Wolfe A.J."/>
        </authorList>
    </citation>
    <scope>NUCLEOTIDE SEQUENCE [LARGE SCALE GENOMIC DNA]</scope>
    <source>
        <strain evidence="4 5">UMB0852</strain>
    </source>
</reference>
<evidence type="ECO:0000256" key="3">
    <source>
        <dbReference type="PIRNR" id="PIRNR002070"/>
    </source>
</evidence>
<keyword evidence="5" id="KW-1185">Reference proteome</keyword>
<dbReference type="NCBIfam" id="TIGR00621">
    <property type="entry name" value="ssb"/>
    <property type="match status" value="1"/>
</dbReference>